<dbReference type="GO" id="GO:1902201">
    <property type="term" value="P:negative regulation of bacterial-type flagellum-dependent cell motility"/>
    <property type="evidence" value="ECO:0007669"/>
    <property type="project" value="TreeGrafter"/>
</dbReference>
<feature type="domain" description="GGDEF" evidence="3">
    <location>
        <begin position="235"/>
        <end position="376"/>
    </location>
</feature>
<dbReference type="Gene3D" id="3.30.450.40">
    <property type="match status" value="1"/>
</dbReference>
<gene>
    <name evidence="4" type="ORF">D7S89_18310</name>
</gene>
<evidence type="ECO:0000313" key="4">
    <source>
        <dbReference type="EMBL" id="RKP46090.1"/>
    </source>
</evidence>
<dbReference type="Pfam" id="PF00990">
    <property type="entry name" value="GGDEF"/>
    <property type="match status" value="1"/>
</dbReference>
<dbReference type="AlphaFoldDB" id="A0A494X6P1"/>
<dbReference type="SMART" id="SM00267">
    <property type="entry name" value="GGDEF"/>
    <property type="match status" value="1"/>
</dbReference>
<sequence>MDHPEPDFTEQLRALVQNAQQNERTLRRFQDVELALIGARGFAAFLDILFLRLPRDFGLDAVRLCLDDTCLPLRDLLEPRTLAAFGHPELLVDTSARASAARLCEGSRPWLGSAQAACDAFNALFALRSTDDEVQAGYVSAPLPASAIVLPLSQDGVPIGHLCMGSSNGERFAADMATDILERFASIVAASLDNVAHRERLKRLGMTDALTGLANRRYFDERLREEVLRAGRHGVPVTLLFFDVDHFKSINDTHGHAAGDRALVAVAGCARDQLRVSDTLARYGGEEFAALLVQTDRTSARVVAERVRQAVAALDVRDDDHRPMRLTVSIGIATQSFGEVRDARETACVVQALVDEADRAMYRAKHDGRNRVQELD</sequence>
<proteinExistence type="predicted"/>
<dbReference type="Gene3D" id="3.30.70.270">
    <property type="match status" value="1"/>
</dbReference>
<protein>
    <recommendedName>
        <fullName evidence="1">diguanylate cyclase</fullName>
        <ecNumber evidence="1">2.7.7.65</ecNumber>
    </recommendedName>
</protein>
<dbReference type="FunFam" id="3.30.70.270:FF:000001">
    <property type="entry name" value="Diguanylate cyclase domain protein"/>
    <property type="match status" value="1"/>
</dbReference>
<dbReference type="GO" id="GO:0005886">
    <property type="term" value="C:plasma membrane"/>
    <property type="evidence" value="ECO:0007669"/>
    <property type="project" value="TreeGrafter"/>
</dbReference>
<accession>A0A494X6P1</accession>
<dbReference type="SUPFAM" id="SSF55781">
    <property type="entry name" value="GAF domain-like"/>
    <property type="match status" value="1"/>
</dbReference>
<dbReference type="PANTHER" id="PTHR45138:SF9">
    <property type="entry name" value="DIGUANYLATE CYCLASE DGCM-RELATED"/>
    <property type="match status" value="1"/>
</dbReference>
<dbReference type="NCBIfam" id="TIGR00254">
    <property type="entry name" value="GGDEF"/>
    <property type="match status" value="1"/>
</dbReference>
<dbReference type="InterPro" id="IPR029787">
    <property type="entry name" value="Nucleotide_cyclase"/>
</dbReference>
<evidence type="ECO:0000256" key="2">
    <source>
        <dbReference type="ARBA" id="ARBA00034247"/>
    </source>
</evidence>
<comment type="caution">
    <text evidence="4">The sequence shown here is derived from an EMBL/GenBank/DDBJ whole genome shotgun (WGS) entry which is preliminary data.</text>
</comment>
<reference evidence="4 5" key="1">
    <citation type="submission" date="2018-10" db="EMBL/GenBank/DDBJ databases">
        <title>Paraburkholderia sp. 7MK8-2, isolated from soil.</title>
        <authorList>
            <person name="Gao Z.-H."/>
            <person name="Qiu L.-H."/>
        </authorList>
    </citation>
    <scope>NUCLEOTIDE SEQUENCE [LARGE SCALE GENOMIC DNA]</scope>
    <source>
        <strain evidence="4 5">7MK8-2</strain>
    </source>
</reference>
<dbReference type="GO" id="GO:0052621">
    <property type="term" value="F:diguanylate cyclase activity"/>
    <property type="evidence" value="ECO:0007669"/>
    <property type="project" value="UniProtKB-EC"/>
</dbReference>
<dbReference type="InterPro" id="IPR043128">
    <property type="entry name" value="Rev_trsase/Diguanyl_cyclase"/>
</dbReference>
<dbReference type="InterPro" id="IPR000160">
    <property type="entry name" value="GGDEF_dom"/>
</dbReference>
<comment type="catalytic activity">
    <reaction evidence="2">
        <text>2 GTP = 3',3'-c-di-GMP + 2 diphosphate</text>
        <dbReference type="Rhea" id="RHEA:24898"/>
        <dbReference type="ChEBI" id="CHEBI:33019"/>
        <dbReference type="ChEBI" id="CHEBI:37565"/>
        <dbReference type="ChEBI" id="CHEBI:58805"/>
        <dbReference type="EC" id="2.7.7.65"/>
    </reaction>
</comment>
<dbReference type="Proteomes" id="UP000280434">
    <property type="component" value="Unassembled WGS sequence"/>
</dbReference>
<evidence type="ECO:0000256" key="1">
    <source>
        <dbReference type="ARBA" id="ARBA00012528"/>
    </source>
</evidence>
<dbReference type="InterPro" id="IPR029016">
    <property type="entry name" value="GAF-like_dom_sf"/>
</dbReference>
<dbReference type="InterPro" id="IPR050469">
    <property type="entry name" value="Diguanylate_Cyclase"/>
</dbReference>
<keyword evidence="5" id="KW-1185">Reference proteome</keyword>
<dbReference type="PANTHER" id="PTHR45138">
    <property type="entry name" value="REGULATORY COMPONENTS OF SENSORY TRANSDUCTION SYSTEM"/>
    <property type="match status" value="1"/>
</dbReference>
<dbReference type="GO" id="GO:0043709">
    <property type="term" value="P:cell adhesion involved in single-species biofilm formation"/>
    <property type="evidence" value="ECO:0007669"/>
    <property type="project" value="TreeGrafter"/>
</dbReference>
<organism evidence="4 5">
    <name type="scientific">Trinickia fusca</name>
    <dbReference type="NCBI Taxonomy" id="2419777"/>
    <lineage>
        <taxon>Bacteria</taxon>
        <taxon>Pseudomonadati</taxon>
        <taxon>Pseudomonadota</taxon>
        <taxon>Betaproteobacteria</taxon>
        <taxon>Burkholderiales</taxon>
        <taxon>Burkholderiaceae</taxon>
        <taxon>Trinickia</taxon>
    </lineage>
</organism>
<dbReference type="EMBL" id="RBZV01000008">
    <property type="protein sequence ID" value="RKP46090.1"/>
    <property type="molecule type" value="Genomic_DNA"/>
</dbReference>
<dbReference type="EC" id="2.7.7.65" evidence="1"/>
<dbReference type="CDD" id="cd01949">
    <property type="entry name" value="GGDEF"/>
    <property type="match status" value="1"/>
</dbReference>
<name>A0A494X6P1_9BURK</name>
<evidence type="ECO:0000313" key="5">
    <source>
        <dbReference type="Proteomes" id="UP000280434"/>
    </source>
</evidence>
<evidence type="ECO:0000259" key="3">
    <source>
        <dbReference type="PROSITE" id="PS50887"/>
    </source>
</evidence>
<dbReference type="SUPFAM" id="SSF55073">
    <property type="entry name" value="Nucleotide cyclase"/>
    <property type="match status" value="1"/>
</dbReference>
<dbReference type="PROSITE" id="PS50887">
    <property type="entry name" value="GGDEF"/>
    <property type="match status" value="1"/>
</dbReference>
<dbReference type="OrthoDB" id="9813903at2"/>